<evidence type="ECO:0000313" key="1">
    <source>
        <dbReference type="EMBL" id="VAV84082.1"/>
    </source>
</evidence>
<dbReference type="SUPFAM" id="SSF51569">
    <property type="entry name" value="Aldolase"/>
    <property type="match status" value="1"/>
</dbReference>
<dbReference type="PANTHER" id="PTHR30304">
    <property type="entry name" value="D-TAGATOSE-1,6-BISPHOSPHATE ALDOLASE"/>
    <property type="match status" value="1"/>
</dbReference>
<dbReference type="InterPro" id="IPR013785">
    <property type="entry name" value="Aldolase_TIM"/>
</dbReference>
<dbReference type="GO" id="GO:0016832">
    <property type="term" value="F:aldehyde-lyase activity"/>
    <property type="evidence" value="ECO:0007669"/>
    <property type="project" value="InterPro"/>
</dbReference>
<organism evidence="1">
    <name type="scientific">hydrothermal vent metagenome</name>
    <dbReference type="NCBI Taxonomy" id="652676"/>
    <lineage>
        <taxon>unclassified sequences</taxon>
        <taxon>metagenomes</taxon>
        <taxon>ecological metagenomes</taxon>
    </lineage>
</organism>
<reference evidence="1" key="1">
    <citation type="submission" date="2018-06" db="EMBL/GenBank/DDBJ databases">
        <authorList>
            <person name="Zhirakovskaya E."/>
        </authorList>
    </citation>
    <scope>NUCLEOTIDE SEQUENCE</scope>
</reference>
<name>A0A3B0QUX8_9ZZZZ</name>
<accession>A0A3B0QUX8</accession>
<sequence length="447" mass="48926">MLFKSVEDLKAAVGDVVCNEGGVCKIADVEALRGEVIERLAFNAGVNKDEEIRELARCIIKSAAAALGIYSASIQGLYEAMGKGEVTGLTVPAINIRGLTYDTARAVFRAGAKNKSNAFIFEIAKSEIGYTAQRPAEYTVSILAAAIKEGYKGPVFIQGDHFQVNAKSYEADKAAEIEALKALIKEAIEGEFYNIDIDASTLVDLSRPTVLDQQRPNFEITAFMTSYIRDLEPDGVTVSIGGEIGEVGSQNSTEEELRAFMDGYLDLVGERHKGISKISVQTGTSHGGVVLPDGSIAKVSVDFDTIEQLSKVSREVYGLSGVVQHGASTLPDDAFHLFREKEASEVHLATGFQNMVYDSASFPAQLKEEIYSYLKENMKAEWGEGVTEEQFLYKTRKKGFGPFKEKMWSLPKETRDAIGAELEDRFDYLFKQLNSVDTLETVGKHVG</sequence>
<dbReference type="PANTHER" id="PTHR30304:SF0">
    <property type="entry name" value="D-TAGATOSE-1,6-BISPHOSPHATE ALDOLASE SUBUNIT GATY-RELATED"/>
    <property type="match status" value="1"/>
</dbReference>
<dbReference type="GO" id="GO:0005975">
    <property type="term" value="P:carbohydrate metabolic process"/>
    <property type="evidence" value="ECO:0007669"/>
    <property type="project" value="InterPro"/>
</dbReference>
<dbReference type="Gene3D" id="3.20.20.70">
    <property type="entry name" value="Aldolase class I"/>
    <property type="match status" value="1"/>
</dbReference>
<dbReference type="EMBL" id="UOEA01000060">
    <property type="protein sequence ID" value="VAV84082.1"/>
    <property type="molecule type" value="Genomic_DNA"/>
</dbReference>
<dbReference type="AlphaFoldDB" id="A0A3B0QUX8"/>
<dbReference type="InterPro" id="IPR000771">
    <property type="entry name" value="FBA_II"/>
</dbReference>
<gene>
    <name evidence="1" type="ORF">MNBD_DELTA01-722</name>
</gene>
<protein>
    <recommendedName>
        <fullName evidence="2">Aldolase</fullName>
    </recommendedName>
</protein>
<dbReference type="Pfam" id="PF01116">
    <property type="entry name" value="F_bP_aldolase"/>
    <property type="match status" value="1"/>
</dbReference>
<proteinExistence type="predicted"/>
<evidence type="ECO:0008006" key="2">
    <source>
        <dbReference type="Google" id="ProtNLM"/>
    </source>
</evidence>
<dbReference type="InterPro" id="IPR050246">
    <property type="entry name" value="Class_II_FBP_aldolase"/>
</dbReference>
<dbReference type="GO" id="GO:0008270">
    <property type="term" value="F:zinc ion binding"/>
    <property type="evidence" value="ECO:0007669"/>
    <property type="project" value="InterPro"/>
</dbReference>